<dbReference type="Gene3D" id="1.10.287.470">
    <property type="entry name" value="Helix hairpin bin"/>
    <property type="match status" value="1"/>
</dbReference>
<keyword evidence="4" id="KW-0812">Transmembrane</keyword>
<dbReference type="PANTHER" id="PTHR32347:SF14">
    <property type="entry name" value="EFFLUX SYSTEM COMPONENT YKNX-RELATED"/>
    <property type="match status" value="1"/>
</dbReference>
<dbReference type="Gene3D" id="2.40.420.20">
    <property type="match status" value="1"/>
</dbReference>
<protein>
    <recommendedName>
        <fullName evidence="5">Multidrug resistance protein MdtA-like C-terminal permuted SH3 domain-containing protein</fullName>
    </recommendedName>
</protein>
<dbReference type="InterPro" id="IPR050465">
    <property type="entry name" value="UPF0194_transport"/>
</dbReference>
<reference evidence="6 7" key="1">
    <citation type="submission" date="2021-04" db="EMBL/GenBank/DDBJ databases">
        <authorList>
            <person name="Rodrigo-Torres L."/>
            <person name="Arahal R. D."/>
            <person name="Lucena T."/>
        </authorList>
    </citation>
    <scope>NUCLEOTIDE SEQUENCE [LARGE SCALE GENOMIC DNA]</scope>
    <source>
        <strain evidence="6 7">CECT 9623</strain>
    </source>
</reference>
<accession>A0ABM8UK97</accession>
<dbReference type="Gene3D" id="2.40.50.100">
    <property type="match status" value="1"/>
</dbReference>
<evidence type="ECO:0000259" key="5">
    <source>
        <dbReference type="Pfam" id="PF25967"/>
    </source>
</evidence>
<keyword evidence="4" id="KW-1133">Transmembrane helix</keyword>
<feature type="transmembrane region" description="Helical" evidence="4">
    <location>
        <begin position="40"/>
        <end position="57"/>
    </location>
</feature>
<dbReference type="Gene3D" id="2.40.30.170">
    <property type="match status" value="1"/>
</dbReference>
<dbReference type="PANTHER" id="PTHR32347">
    <property type="entry name" value="EFFLUX SYSTEM COMPONENT YKNX-RELATED"/>
    <property type="match status" value="1"/>
</dbReference>
<evidence type="ECO:0000256" key="3">
    <source>
        <dbReference type="SAM" id="Coils"/>
    </source>
</evidence>
<evidence type="ECO:0000256" key="1">
    <source>
        <dbReference type="ARBA" id="ARBA00004196"/>
    </source>
</evidence>
<comment type="subcellular location">
    <subcellularLocation>
        <location evidence="1">Cell envelope</location>
    </subcellularLocation>
</comment>
<feature type="domain" description="Multidrug resistance protein MdtA-like C-terminal permuted SH3" evidence="5">
    <location>
        <begin position="384"/>
        <end position="423"/>
    </location>
</feature>
<dbReference type="InterPro" id="IPR058627">
    <property type="entry name" value="MdtA-like_C"/>
</dbReference>
<feature type="coiled-coil region" evidence="3">
    <location>
        <begin position="198"/>
        <end position="225"/>
    </location>
</feature>
<keyword evidence="4" id="KW-0472">Membrane</keyword>
<gene>
    <name evidence="6" type="ORF">DYBT9623_00657</name>
</gene>
<evidence type="ECO:0000313" key="6">
    <source>
        <dbReference type="EMBL" id="CAG5067930.1"/>
    </source>
</evidence>
<dbReference type="Proteomes" id="UP000679725">
    <property type="component" value="Unassembled WGS sequence"/>
</dbReference>
<dbReference type="Pfam" id="PF25967">
    <property type="entry name" value="RND-MFP_C"/>
    <property type="match status" value="1"/>
</dbReference>
<dbReference type="EMBL" id="CAJRAU010000001">
    <property type="protein sequence ID" value="CAG5067930.1"/>
    <property type="molecule type" value="Genomic_DNA"/>
</dbReference>
<keyword evidence="2 3" id="KW-0175">Coiled coil</keyword>
<keyword evidence="7" id="KW-1185">Reference proteome</keyword>
<name>A0ABM8UK97_9BACT</name>
<evidence type="ECO:0000313" key="7">
    <source>
        <dbReference type="Proteomes" id="UP000679725"/>
    </source>
</evidence>
<evidence type="ECO:0000256" key="2">
    <source>
        <dbReference type="ARBA" id="ARBA00023054"/>
    </source>
</evidence>
<comment type="caution">
    <text evidence="6">The sequence shown here is derived from an EMBL/GenBank/DDBJ whole genome shotgun (WGS) entry which is preliminary data.</text>
</comment>
<sequence>MAQISNTYRHISHEFESNQLPPMDREVAPEYLKTSRNRRWLIIIAIVGAVGVIFYFFRKSLSSTLESARIRTSVVETGDVENTLTASGEVIPAYEQIFTSPIRASIKRILITPGTRVQPGQPIVELDKSLTEIEFERYQDQLELKRNSIDQLKMKLNKDLYDAEINDRIKSLNINKLRADHEDAKRLQKVGGGTAEDITRAENALKIAELEKQQLENDLKYNRESMGASLRETELGAQIEGKNLKELQHKLKMADIVADRKGVLTWVNENIGSSVNEGEMLAKVADLGSFRVEGSCSDVYADQVKSGLPVIIKINETEMRGLITQVKPSVKNGVIGFTIQLDNAKNESLRPNMKVEVYVVTNKSAKTLRIANGPAFTGKRKQYVFVLENGVARRRAVELGLSNFDFVEIKSGLKVGEKVIMTDLNDYEHLEELNIQ</sequence>
<proteinExistence type="predicted"/>
<evidence type="ECO:0000256" key="4">
    <source>
        <dbReference type="SAM" id="Phobius"/>
    </source>
</evidence>
<organism evidence="6 7">
    <name type="scientific">Dyadobacter linearis</name>
    <dbReference type="NCBI Taxonomy" id="2823330"/>
    <lineage>
        <taxon>Bacteria</taxon>
        <taxon>Pseudomonadati</taxon>
        <taxon>Bacteroidota</taxon>
        <taxon>Cytophagia</taxon>
        <taxon>Cytophagales</taxon>
        <taxon>Spirosomataceae</taxon>
        <taxon>Dyadobacter</taxon>
    </lineage>
</organism>